<comment type="similarity">
    <text evidence="1">In the C-terminal section; belongs to the class-I pyridoxal-phosphate-dependent aminotransferase family.</text>
</comment>
<evidence type="ECO:0000256" key="4">
    <source>
        <dbReference type="ARBA" id="ARBA00023125"/>
    </source>
</evidence>
<evidence type="ECO:0000313" key="8">
    <source>
        <dbReference type="Proteomes" id="UP000675379"/>
    </source>
</evidence>
<dbReference type="RefSeq" id="WP_211799355.1">
    <property type="nucleotide sequence ID" value="NZ_JAGSCS010000001.1"/>
</dbReference>
<keyword evidence="4" id="KW-0238">DNA-binding</keyword>
<dbReference type="CDD" id="cd00609">
    <property type="entry name" value="AAT_like"/>
    <property type="match status" value="1"/>
</dbReference>
<dbReference type="Proteomes" id="UP000675379">
    <property type="component" value="Unassembled WGS sequence"/>
</dbReference>
<gene>
    <name evidence="7" type="ORF">KCG48_00645</name>
</gene>
<dbReference type="PANTHER" id="PTHR46577">
    <property type="entry name" value="HTH-TYPE TRANSCRIPTIONAL REGULATORY PROTEIN GABR"/>
    <property type="match status" value="1"/>
</dbReference>
<dbReference type="GO" id="GO:0003700">
    <property type="term" value="F:DNA-binding transcription factor activity"/>
    <property type="evidence" value="ECO:0007669"/>
    <property type="project" value="InterPro"/>
</dbReference>
<dbReference type="CDD" id="cd07377">
    <property type="entry name" value="WHTH_GntR"/>
    <property type="match status" value="1"/>
</dbReference>
<dbReference type="InterPro" id="IPR051446">
    <property type="entry name" value="HTH_trans_reg/aminotransferase"/>
</dbReference>
<evidence type="ECO:0000259" key="6">
    <source>
        <dbReference type="PROSITE" id="PS50949"/>
    </source>
</evidence>
<dbReference type="GO" id="GO:0003677">
    <property type="term" value="F:DNA binding"/>
    <property type="evidence" value="ECO:0007669"/>
    <property type="project" value="UniProtKB-KW"/>
</dbReference>
<dbReference type="AlphaFoldDB" id="A0A941CNB3"/>
<dbReference type="GO" id="GO:0008483">
    <property type="term" value="F:transaminase activity"/>
    <property type="evidence" value="ECO:0007669"/>
    <property type="project" value="UniProtKB-KW"/>
</dbReference>
<proteinExistence type="inferred from homology"/>
<dbReference type="SUPFAM" id="SSF53383">
    <property type="entry name" value="PLP-dependent transferases"/>
    <property type="match status" value="1"/>
</dbReference>
<dbReference type="EMBL" id="JAGSCS010000001">
    <property type="protein sequence ID" value="MBR0574838.1"/>
    <property type="molecule type" value="Genomic_DNA"/>
</dbReference>
<dbReference type="PANTHER" id="PTHR46577:SF2">
    <property type="entry name" value="TRANSCRIPTIONAL REGULATORY PROTEIN"/>
    <property type="match status" value="1"/>
</dbReference>
<sequence>MNYKYTEIVDYLRGEIEKDSGSGKLPSIRGLAIKFGCSNSTVIKAYSELESLGLVFSAPKSGYYIHRNPREHTETADFYSGVPSSRNLPLDSLARATTLTMEEKNSSLLNYSYPMGYNLLREHLLLELHQPDLALDSVLITSGAQSALSLFFETEKSWGKVLVEDPTYNIALSMLELQEIPYDMVRRTREGLDLEAMEEKLKTEKYRLFYTMSRNHNPLGTDLSPETMARVVDLSRTYGFYILEDDYLAELSKGPTFFSMAPDRTIYVRSYSKTISPALKLAHVIMPPAWIKSIGYRVTYLNLSASLLHQAVLLKYLKSEMYPRDMARLKEKVKQNIMIFRNAVADFPFDLHVPELGFFASLHFPADFKLEALLENLQAKGHRFRDFTGFTRSEDKVLRVSLTRVEPDKVNASIRELVREVHLMRGEKDDKNKIYL</sequence>
<evidence type="ECO:0000256" key="5">
    <source>
        <dbReference type="ARBA" id="ARBA00023163"/>
    </source>
</evidence>
<dbReference type="InterPro" id="IPR000524">
    <property type="entry name" value="Tscrpt_reg_HTH_GntR"/>
</dbReference>
<dbReference type="Pfam" id="PF00392">
    <property type="entry name" value="GntR"/>
    <property type="match status" value="1"/>
</dbReference>
<dbReference type="SUPFAM" id="SSF46785">
    <property type="entry name" value="Winged helix' DNA-binding domain"/>
    <property type="match status" value="1"/>
</dbReference>
<dbReference type="InterPro" id="IPR036390">
    <property type="entry name" value="WH_DNA-bd_sf"/>
</dbReference>
<comment type="caution">
    <text evidence="7">The sequence shown here is derived from an EMBL/GenBank/DDBJ whole genome shotgun (WGS) entry which is preliminary data.</text>
</comment>
<dbReference type="Pfam" id="PF00155">
    <property type="entry name" value="Aminotran_1_2"/>
    <property type="match status" value="1"/>
</dbReference>
<dbReference type="GO" id="GO:0030170">
    <property type="term" value="F:pyridoxal phosphate binding"/>
    <property type="evidence" value="ECO:0007669"/>
    <property type="project" value="InterPro"/>
</dbReference>
<name>A0A941CNB3_9CLOT</name>
<dbReference type="Gene3D" id="1.10.10.10">
    <property type="entry name" value="Winged helix-like DNA-binding domain superfamily/Winged helix DNA-binding domain"/>
    <property type="match status" value="1"/>
</dbReference>
<evidence type="ECO:0000256" key="2">
    <source>
        <dbReference type="ARBA" id="ARBA00022898"/>
    </source>
</evidence>
<organism evidence="7 8">
    <name type="scientific">Proteiniclasticum sediminis</name>
    <dbReference type="NCBI Taxonomy" id="2804028"/>
    <lineage>
        <taxon>Bacteria</taxon>
        <taxon>Bacillati</taxon>
        <taxon>Bacillota</taxon>
        <taxon>Clostridia</taxon>
        <taxon>Eubacteriales</taxon>
        <taxon>Clostridiaceae</taxon>
        <taxon>Proteiniclasticum</taxon>
    </lineage>
</organism>
<keyword evidence="7" id="KW-0032">Aminotransferase</keyword>
<keyword evidence="5" id="KW-0804">Transcription</keyword>
<protein>
    <submittedName>
        <fullName evidence="7">PLP-dependent aminotransferase family protein</fullName>
    </submittedName>
</protein>
<keyword evidence="3" id="KW-0805">Transcription regulation</keyword>
<keyword evidence="2" id="KW-0663">Pyridoxal phosphate</keyword>
<dbReference type="SMART" id="SM00345">
    <property type="entry name" value="HTH_GNTR"/>
    <property type="match status" value="1"/>
</dbReference>
<evidence type="ECO:0000256" key="1">
    <source>
        <dbReference type="ARBA" id="ARBA00005384"/>
    </source>
</evidence>
<keyword evidence="8" id="KW-1185">Reference proteome</keyword>
<keyword evidence="7" id="KW-0808">Transferase</keyword>
<dbReference type="PROSITE" id="PS50949">
    <property type="entry name" value="HTH_GNTR"/>
    <property type="match status" value="1"/>
</dbReference>
<dbReference type="InterPro" id="IPR015424">
    <property type="entry name" value="PyrdxlP-dep_Trfase"/>
</dbReference>
<dbReference type="Gene3D" id="3.40.640.10">
    <property type="entry name" value="Type I PLP-dependent aspartate aminotransferase-like (Major domain)"/>
    <property type="match status" value="1"/>
</dbReference>
<evidence type="ECO:0000256" key="3">
    <source>
        <dbReference type="ARBA" id="ARBA00023015"/>
    </source>
</evidence>
<dbReference type="InterPro" id="IPR004839">
    <property type="entry name" value="Aminotransferase_I/II_large"/>
</dbReference>
<reference evidence="7" key="1">
    <citation type="submission" date="2021-04" db="EMBL/GenBank/DDBJ databases">
        <title>Proteiniclasticum sedimins sp. nov., an obligate anaerobic bacterium isolated from anaerobic sludge.</title>
        <authorList>
            <person name="Liu J."/>
        </authorList>
    </citation>
    <scope>NUCLEOTIDE SEQUENCE</scope>
    <source>
        <strain evidence="7">BAD-10</strain>
    </source>
</reference>
<evidence type="ECO:0000313" key="7">
    <source>
        <dbReference type="EMBL" id="MBR0574838.1"/>
    </source>
</evidence>
<feature type="domain" description="HTH gntR-type" evidence="6">
    <location>
        <begin position="2"/>
        <end position="68"/>
    </location>
</feature>
<dbReference type="InterPro" id="IPR036388">
    <property type="entry name" value="WH-like_DNA-bd_sf"/>
</dbReference>
<dbReference type="InterPro" id="IPR015421">
    <property type="entry name" value="PyrdxlP-dep_Trfase_major"/>
</dbReference>
<accession>A0A941CNB3</accession>